<comment type="caution">
    <text evidence="1">The sequence shown here is derived from an EMBL/GenBank/DDBJ whole genome shotgun (WGS) entry which is preliminary data.</text>
</comment>
<dbReference type="EMBL" id="LCKF01000029">
    <property type="protein sequence ID" value="KKT90717.1"/>
    <property type="molecule type" value="Genomic_DNA"/>
</dbReference>
<organism evidence="1 2">
    <name type="scientific">Candidatus Jorgensenbacteria bacterium GW2011_GWA2_45_13</name>
    <dbReference type="NCBI Taxonomy" id="1618662"/>
    <lineage>
        <taxon>Bacteria</taxon>
        <taxon>Candidatus Joergenseniibacteriota</taxon>
    </lineage>
</organism>
<protein>
    <submittedName>
        <fullName evidence="1">Uncharacterized protein</fullName>
    </submittedName>
</protein>
<name>A0A0G1NC76_9BACT</name>
<accession>A0A0G1NC76</accession>
<reference evidence="1 2" key="1">
    <citation type="journal article" date="2015" name="Nature">
        <title>rRNA introns, odd ribosomes, and small enigmatic genomes across a large radiation of phyla.</title>
        <authorList>
            <person name="Brown C.T."/>
            <person name="Hug L.A."/>
            <person name="Thomas B.C."/>
            <person name="Sharon I."/>
            <person name="Castelle C.J."/>
            <person name="Singh A."/>
            <person name="Wilkins M.J."/>
            <person name="Williams K.H."/>
            <person name="Banfield J.F."/>
        </authorList>
    </citation>
    <scope>NUCLEOTIDE SEQUENCE [LARGE SCALE GENOMIC DNA]</scope>
</reference>
<evidence type="ECO:0000313" key="1">
    <source>
        <dbReference type="EMBL" id="KKT90717.1"/>
    </source>
</evidence>
<proteinExistence type="predicted"/>
<sequence length="500" mass="51324">MEESSKFALVFVLLFLIAVPLILAAPNQVTLQGKLTNAAGAATASTTVNATFRIYDSFVNGTQLWIQETNITTDANGVYDIILRNINLSFADQYYLGITLGSDLEAAPRINLTSSPYSFRANVSEDLNQNNSYVVRNLTVTANTTLGSGELSTLQINTLYLNLTTQDMNFSGGLGISGSSSYFTGKLGIGMIIPASKLDVIGDVSIAGPLNASSINITGNSYFATASGNVGIGTISPTYKLQIIGNVSISDNLTVDAGTLFVDSVNNRVGIGQTSPNVTLGVSGRANITGYLEVGGGLNVSNGMNVISGKVGIGTTSPNYKLDVAGTINASGLLLTNNTFSITQAGTVGVNTTNSGSTLTVAGTFNASGSGTGPGLYVNGAGNVGIGTTAPGEKLHIIGSINVSSAYLANTNGSASAPVYSYWNDTNTGGFSPTPDTLAWTTGGTERVRIDSSGKVGINTTSPAEALDVNGNIKLSSAEPLINISGPIIRKSGNDIVISD</sequence>
<dbReference type="PATRIC" id="fig|1618662.3.peg.539"/>
<dbReference type="AlphaFoldDB" id="A0A0G1NC76"/>
<evidence type="ECO:0000313" key="2">
    <source>
        <dbReference type="Proteomes" id="UP000033966"/>
    </source>
</evidence>
<gene>
    <name evidence="1" type="ORF">UW92_C0029G0004</name>
</gene>
<dbReference type="Proteomes" id="UP000033966">
    <property type="component" value="Unassembled WGS sequence"/>
</dbReference>